<gene>
    <name evidence="5" type="ORF">Ga0080559_TMP3324</name>
</gene>
<evidence type="ECO:0000313" key="6">
    <source>
        <dbReference type="Proteomes" id="UP000186559"/>
    </source>
</evidence>
<evidence type="ECO:0000313" key="5">
    <source>
        <dbReference type="EMBL" id="APX24120.1"/>
    </source>
</evidence>
<evidence type="ECO:0000259" key="4">
    <source>
        <dbReference type="PROSITE" id="PS51000"/>
    </source>
</evidence>
<dbReference type="EMBL" id="CP014796">
    <property type="protein sequence ID" value="APX24120.1"/>
    <property type="molecule type" value="Genomic_DNA"/>
</dbReference>
<protein>
    <submittedName>
        <fullName evidence="5">Transcriptional regulator, DeoR family</fullName>
    </submittedName>
</protein>
<keyword evidence="2" id="KW-0238">DNA-binding</keyword>
<accession>A0A1U7D7S8</accession>
<dbReference type="PROSITE" id="PS00894">
    <property type="entry name" value="HTH_DEOR_1"/>
    <property type="match status" value="1"/>
</dbReference>
<name>A0A1U7D7S8_9RHOB</name>
<dbReference type="RefSeq" id="WP_076624064.1">
    <property type="nucleotide sequence ID" value="NZ_BMEW01000001.1"/>
</dbReference>
<dbReference type="InterPro" id="IPR037171">
    <property type="entry name" value="NagB/RpiA_transferase-like"/>
</dbReference>
<dbReference type="PRINTS" id="PR00037">
    <property type="entry name" value="HTHLACR"/>
</dbReference>
<dbReference type="Gene3D" id="1.10.10.10">
    <property type="entry name" value="Winged helix-like DNA-binding domain superfamily/Winged helix DNA-binding domain"/>
    <property type="match status" value="1"/>
</dbReference>
<dbReference type="Pfam" id="PF00455">
    <property type="entry name" value="DeoRC"/>
    <property type="match status" value="1"/>
</dbReference>
<dbReference type="PROSITE" id="PS51000">
    <property type="entry name" value="HTH_DEOR_2"/>
    <property type="match status" value="1"/>
</dbReference>
<dbReference type="SUPFAM" id="SSF46785">
    <property type="entry name" value="Winged helix' DNA-binding domain"/>
    <property type="match status" value="1"/>
</dbReference>
<evidence type="ECO:0000256" key="1">
    <source>
        <dbReference type="ARBA" id="ARBA00023015"/>
    </source>
</evidence>
<dbReference type="SMART" id="SM00420">
    <property type="entry name" value="HTH_DEOR"/>
    <property type="match status" value="1"/>
</dbReference>
<dbReference type="GO" id="GO:0003677">
    <property type="term" value="F:DNA binding"/>
    <property type="evidence" value="ECO:0007669"/>
    <property type="project" value="UniProtKB-KW"/>
</dbReference>
<dbReference type="PANTHER" id="PTHR30363">
    <property type="entry name" value="HTH-TYPE TRANSCRIPTIONAL REGULATOR SRLR-RELATED"/>
    <property type="match status" value="1"/>
</dbReference>
<dbReference type="AlphaFoldDB" id="A0A1U7D7S8"/>
<dbReference type="InterPro" id="IPR001034">
    <property type="entry name" value="DeoR_HTH"/>
</dbReference>
<organism evidence="5 6">
    <name type="scientific">Salipiger profundus</name>
    <dbReference type="NCBI Taxonomy" id="1229727"/>
    <lineage>
        <taxon>Bacteria</taxon>
        <taxon>Pseudomonadati</taxon>
        <taxon>Pseudomonadota</taxon>
        <taxon>Alphaproteobacteria</taxon>
        <taxon>Rhodobacterales</taxon>
        <taxon>Roseobacteraceae</taxon>
        <taxon>Salipiger</taxon>
    </lineage>
</organism>
<dbReference type="SMART" id="SM01134">
    <property type="entry name" value="DeoRC"/>
    <property type="match status" value="1"/>
</dbReference>
<dbReference type="KEGG" id="tpro:Ga0080559_TMP3324"/>
<dbReference type="InterPro" id="IPR036388">
    <property type="entry name" value="WH-like_DNA-bd_sf"/>
</dbReference>
<dbReference type="PANTHER" id="PTHR30363:SF44">
    <property type="entry name" value="AGA OPERON TRANSCRIPTIONAL REPRESSOR-RELATED"/>
    <property type="match status" value="1"/>
</dbReference>
<evidence type="ECO:0000256" key="2">
    <source>
        <dbReference type="ARBA" id="ARBA00023125"/>
    </source>
</evidence>
<keyword evidence="6" id="KW-1185">Reference proteome</keyword>
<sequence>MKPAARRETIVQLVDELGEVHVDALSEQFETSRETIRRDLNELDAAGLIRKFHGGARKASNGADTGLIEGPFDARMAMRTAEKAAIGRCAAGLFEEGAVIFVDTGSTTIAFARALARRRGLTVITNSPEIAGLLARPEGQHRLYLLGGEIAAEGRETLGALAIEQLRQFKAQHAVLTIGGMTRGEIMDFDLRETELARAMVARAGKVTVLADHSKLDQAGVFEVAELSQIDRLVTDREPPEEFAASLRAAGVEIIVADEA</sequence>
<dbReference type="Pfam" id="PF08220">
    <property type="entry name" value="HTH_DeoR"/>
    <property type="match status" value="1"/>
</dbReference>
<dbReference type="InterPro" id="IPR014036">
    <property type="entry name" value="DeoR-like_C"/>
</dbReference>
<dbReference type="GO" id="GO:0003700">
    <property type="term" value="F:DNA-binding transcription factor activity"/>
    <property type="evidence" value="ECO:0007669"/>
    <property type="project" value="InterPro"/>
</dbReference>
<feature type="domain" description="HTH deoR-type" evidence="4">
    <location>
        <begin position="3"/>
        <end position="58"/>
    </location>
</feature>
<dbReference type="STRING" id="1229727.Ga0080559_TMP3324"/>
<dbReference type="SUPFAM" id="SSF100950">
    <property type="entry name" value="NagB/RpiA/CoA transferase-like"/>
    <property type="match status" value="1"/>
</dbReference>
<proteinExistence type="predicted"/>
<dbReference type="OrthoDB" id="9814815at2"/>
<evidence type="ECO:0000256" key="3">
    <source>
        <dbReference type="ARBA" id="ARBA00023163"/>
    </source>
</evidence>
<dbReference type="InterPro" id="IPR050313">
    <property type="entry name" value="Carb_Metab_HTH_regulators"/>
</dbReference>
<dbReference type="InterPro" id="IPR036390">
    <property type="entry name" value="WH_DNA-bd_sf"/>
</dbReference>
<keyword evidence="1" id="KW-0805">Transcription regulation</keyword>
<dbReference type="InterPro" id="IPR018356">
    <property type="entry name" value="Tscrpt_reg_HTH_DeoR_CS"/>
</dbReference>
<reference evidence="5 6" key="1">
    <citation type="submission" date="2016-03" db="EMBL/GenBank/DDBJ databases">
        <title>Deep-sea bacteria in the southern Pacific.</title>
        <authorList>
            <person name="Tang K."/>
        </authorList>
    </citation>
    <scope>NUCLEOTIDE SEQUENCE [LARGE SCALE GENOMIC DNA]</scope>
    <source>
        <strain evidence="5 6">JLT2016</strain>
    </source>
</reference>
<keyword evidence="3" id="KW-0804">Transcription</keyword>
<dbReference type="Proteomes" id="UP000186559">
    <property type="component" value="Chromosome"/>
</dbReference>